<dbReference type="OrthoDB" id="5383057at2759"/>
<evidence type="ECO:0000256" key="1">
    <source>
        <dbReference type="SAM" id="MobiDB-lite"/>
    </source>
</evidence>
<protein>
    <submittedName>
        <fullName evidence="2">Uncharacterized protein</fullName>
    </submittedName>
</protein>
<dbReference type="STRING" id="1531966.A0A0A1TBG6"/>
<proteinExistence type="predicted"/>
<evidence type="ECO:0000313" key="2">
    <source>
        <dbReference type="EMBL" id="CEJ94411.1"/>
    </source>
</evidence>
<feature type="compositionally biased region" description="Polar residues" evidence="1">
    <location>
        <begin position="1"/>
        <end position="16"/>
    </location>
</feature>
<dbReference type="HOGENOM" id="CLU_116365_0_0_1"/>
<keyword evidence="3" id="KW-1185">Reference proteome</keyword>
<dbReference type="AlphaFoldDB" id="A0A0A1TBG6"/>
<evidence type="ECO:0000313" key="3">
    <source>
        <dbReference type="Proteomes" id="UP000039046"/>
    </source>
</evidence>
<sequence>MTSVSNSEHPSGTKVNLGNDAPARREAAGTVAADSLAAESYNQGGDFSKNRDAAPEQYRSASDIYDAKVPRASEINEAPTYVNNVLSSGQGKPHGKNITEDDHIHTGETRDGLRRALQSEPGSMDDPSRNVEYLLSKETAGAVDAEGTNNKFYGLDHEAEA</sequence>
<dbReference type="EMBL" id="CDHN01000007">
    <property type="protein sequence ID" value="CEJ94411.1"/>
    <property type="molecule type" value="Genomic_DNA"/>
</dbReference>
<accession>A0A0A1TBG6</accession>
<dbReference type="Proteomes" id="UP000039046">
    <property type="component" value="Unassembled WGS sequence"/>
</dbReference>
<feature type="region of interest" description="Disordered" evidence="1">
    <location>
        <begin position="85"/>
        <end position="129"/>
    </location>
</feature>
<gene>
    <name evidence="2" type="ORF">VHEMI09948</name>
</gene>
<name>A0A0A1TBG6_9HYPO</name>
<feature type="region of interest" description="Disordered" evidence="1">
    <location>
        <begin position="1"/>
        <end position="65"/>
    </location>
</feature>
<reference evidence="2 3" key="1">
    <citation type="journal article" date="2015" name="Genome Announc.">
        <title>Draft Genome Sequence and Gene Annotation of the Entomopathogenic Fungus Verticillium hemipterigenum.</title>
        <authorList>
            <person name="Horn F."/>
            <person name="Habel A."/>
            <person name="Scharf D.H."/>
            <person name="Dworschak J."/>
            <person name="Brakhage A.A."/>
            <person name="Guthke R."/>
            <person name="Hertweck C."/>
            <person name="Linde J."/>
        </authorList>
    </citation>
    <scope>NUCLEOTIDE SEQUENCE [LARGE SCALE GENOMIC DNA]</scope>
</reference>
<feature type="compositionally biased region" description="Basic and acidic residues" evidence="1">
    <location>
        <begin position="97"/>
        <end position="114"/>
    </location>
</feature>
<organism evidence="2 3">
    <name type="scientific">[Torrubiella] hemipterigena</name>
    <dbReference type="NCBI Taxonomy" id="1531966"/>
    <lineage>
        <taxon>Eukaryota</taxon>
        <taxon>Fungi</taxon>
        <taxon>Dikarya</taxon>
        <taxon>Ascomycota</taxon>
        <taxon>Pezizomycotina</taxon>
        <taxon>Sordariomycetes</taxon>
        <taxon>Hypocreomycetidae</taxon>
        <taxon>Hypocreales</taxon>
        <taxon>Clavicipitaceae</taxon>
        <taxon>Clavicipitaceae incertae sedis</taxon>
        <taxon>'Torrubiella' clade</taxon>
    </lineage>
</organism>